<dbReference type="AlphaFoldDB" id="A0A804PVX6"/>
<keyword evidence="7" id="KW-1267">Proteomics identification</keyword>
<reference evidence="6" key="1">
    <citation type="journal article" date="2009" name="Science">
        <title>The B73 maize genome: complexity, diversity, and dynamics.</title>
        <authorList>
            <person name="Schnable P.S."/>
            <person name="Ware D."/>
            <person name="Fulton R.S."/>
            <person name="Stein J.C."/>
            <person name="Wei F."/>
            <person name="Pasternak S."/>
            <person name="Liang C."/>
            <person name="Zhang J."/>
            <person name="Fulton L."/>
            <person name="Graves T.A."/>
            <person name="Minx P."/>
            <person name="Reily A.D."/>
            <person name="Courtney L."/>
            <person name="Kruchowski S.S."/>
            <person name="Tomlinson C."/>
            <person name="Strong C."/>
            <person name="Delehaunty K."/>
            <person name="Fronick C."/>
            <person name="Courtney B."/>
            <person name="Rock S.M."/>
            <person name="Belter E."/>
            <person name="Du F."/>
            <person name="Kim K."/>
            <person name="Abbott R.M."/>
            <person name="Cotton M."/>
            <person name="Levy A."/>
            <person name="Marchetto P."/>
            <person name="Ochoa K."/>
            <person name="Jackson S.M."/>
            <person name="Gillam B."/>
            <person name="Chen W."/>
            <person name="Yan L."/>
            <person name="Higginbotham J."/>
            <person name="Cardenas M."/>
            <person name="Waligorski J."/>
            <person name="Applebaum E."/>
            <person name="Phelps L."/>
            <person name="Falcone J."/>
            <person name="Kanchi K."/>
            <person name="Thane T."/>
            <person name="Scimone A."/>
            <person name="Thane N."/>
            <person name="Henke J."/>
            <person name="Wang T."/>
            <person name="Ruppert J."/>
            <person name="Shah N."/>
            <person name="Rotter K."/>
            <person name="Hodges J."/>
            <person name="Ingenthron E."/>
            <person name="Cordes M."/>
            <person name="Kohlberg S."/>
            <person name="Sgro J."/>
            <person name="Delgado B."/>
            <person name="Mead K."/>
            <person name="Chinwalla A."/>
            <person name="Leonard S."/>
            <person name="Crouse K."/>
            <person name="Collura K."/>
            <person name="Kudrna D."/>
            <person name="Currie J."/>
            <person name="He R."/>
            <person name="Angelova A."/>
            <person name="Rajasekar S."/>
            <person name="Mueller T."/>
            <person name="Lomeli R."/>
            <person name="Scara G."/>
            <person name="Ko A."/>
            <person name="Delaney K."/>
            <person name="Wissotski M."/>
            <person name="Lopez G."/>
            <person name="Campos D."/>
            <person name="Braidotti M."/>
            <person name="Ashley E."/>
            <person name="Golser W."/>
            <person name="Kim H."/>
            <person name="Lee S."/>
            <person name="Lin J."/>
            <person name="Dujmic Z."/>
            <person name="Kim W."/>
            <person name="Talag J."/>
            <person name="Zuccolo A."/>
            <person name="Fan C."/>
            <person name="Sebastian A."/>
            <person name="Kramer M."/>
            <person name="Spiegel L."/>
            <person name="Nascimento L."/>
            <person name="Zutavern T."/>
            <person name="Miller B."/>
            <person name="Ambroise C."/>
            <person name="Muller S."/>
            <person name="Spooner W."/>
            <person name="Narechania A."/>
            <person name="Ren L."/>
            <person name="Wei S."/>
            <person name="Kumari S."/>
            <person name="Faga B."/>
            <person name="Levy M.J."/>
            <person name="McMahan L."/>
            <person name="Van Buren P."/>
            <person name="Vaughn M.W."/>
            <person name="Ying K."/>
            <person name="Yeh C.-T."/>
            <person name="Emrich S.J."/>
            <person name="Jia Y."/>
            <person name="Kalyanaraman A."/>
            <person name="Hsia A.-P."/>
            <person name="Barbazuk W.B."/>
            <person name="Baucom R.S."/>
            <person name="Brutnell T.P."/>
            <person name="Carpita N.C."/>
            <person name="Chaparro C."/>
            <person name="Chia J.-M."/>
            <person name="Deragon J.-M."/>
            <person name="Estill J.C."/>
            <person name="Fu Y."/>
            <person name="Jeddeloh J.A."/>
            <person name="Han Y."/>
            <person name="Lee H."/>
            <person name="Li P."/>
            <person name="Lisch D.R."/>
            <person name="Liu S."/>
            <person name="Liu Z."/>
            <person name="Nagel D.H."/>
            <person name="McCann M.C."/>
            <person name="SanMiguel P."/>
            <person name="Myers A.M."/>
            <person name="Nettleton D."/>
            <person name="Nguyen J."/>
            <person name="Penning B.W."/>
            <person name="Ponnala L."/>
            <person name="Schneider K.L."/>
            <person name="Schwartz D.C."/>
            <person name="Sharma A."/>
            <person name="Soderlund C."/>
            <person name="Springer N.M."/>
            <person name="Sun Q."/>
            <person name="Wang H."/>
            <person name="Waterman M."/>
            <person name="Westerman R."/>
            <person name="Wolfgruber T.K."/>
            <person name="Yang L."/>
            <person name="Yu Y."/>
            <person name="Zhang L."/>
            <person name="Zhou S."/>
            <person name="Zhu Q."/>
            <person name="Bennetzen J.L."/>
            <person name="Dawe R.K."/>
            <person name="Jiang J."/>
            <person name="Jiang N."/>
            <person name="Presting G.G."/>
            <person name="Wessler S.R."/>
            <person name="Aluru S."/>
            <person name="Martienssen R.A."/>
            <person name="Clifton S.W."/>
            <person name="McCombie W.R."/>
            <person name="Wing R.A."/>
            <person name="Wilson R.K."/>
        </authorList>
    </citation>
    <scope>NUCLEOTIDE SEQUENCE [LARGE SCALE GENOMIC DNA]</scope>
    <source>
        <strain evidence="6">cv. B73</strain>
    </source>
</reference>
<gene>
    <name evidence="5" type="primary">LOC100280521</name>
</gene>
<keyword evidence="6" id="KW-1185">Reference proteome</keyword>
<dbReference type="PANTHER" id="PTHR11176">
    <property type="entry name" value="BOULE-RELATED"/>
    <property type="match status" value="1"/>
</dbReference>
<accession>A0A804PVX6</accession>
<dbReference type="FunCoup" id="A0A804PVX6">
    <property type="interactions" value="174"/>
</dbReference>
<evidence type="ECO:0007829" key="7">
    <source>
        <dbReference type="PeptideAtlas" id="A0A804PVX6"/>
    </source>
</evidence>
<evidence type="ECO:0000259" key="4">
    <source>
        <dbReference type="PROSITE" id="PS50102"/>
    </source>
</evidence>
<feature type="region of interest" description="Disordered" evidence="3">
    <location>
        <begin position="1"/>
        <end position="23"/>
    </location>
</feature>
<dbReference type="InterPro" id="IPR000504">
    <property type="entry name" value="RRM_dom"/>
</dbReference>
<evidence type="ECO:0000313" key="6">
    <source>
        <dbReference type="Proteomes" id="UP000007305"/>
    </source>
</evidence>
<dbReference type="PANTHER" id="PTHR11176:SF54">
    <property type="entry name" value="RRM DOMAIN-CONTAINING PROTEIN"/>
    <property type="match status" value="1"/>
</dbReference>
<dbReference type="Gramene" id="Zm00001eb279420_T002">
    <property type="protein sequence ID" value="Zm00001eb279420_P002"/>
    <property type="gene ID" value="Zm00001eb279420"/>
</dbReference>
<dbReference type="SUPFAM" id="SSF54928">
    <property type="entry name" value="RNA-binding domain, RBD"/>
    <property type="match status" value="1"/>
</dbReference>
<evidence type="ECO:0000256" key="1">
    <source>
        <dbReference type="ARBA" id="ARBA00022884"/>
    </source>
</evidence>
<dbReference type="InterPro" id="IPR035979">
    <property type="entry name" value="RBD_domain_sf"/>
</dbReference>
<dbReference type="GO" id="GO:0003723">
    <property type="term" value="F:RNA binding"/>
    <property type="evidence" value="ECO:0007669"/>
    <property type="project" value="UniProtKB-UniRule"/>
</dbReference>
<evidence type="ECO:0000256" key="2">
    <source>
        <dbReference type="PROSITE-ProRule" id="PRU00176"/>
    </source>
</evidence>
<evidence type="ECO:0000313" key="5">
    <source>
        <dbReference type="EnsemblPlants" id="Zm00001eb279420_P002"/>
    </source>
</evidence>
<feature type="domain" description="RRM" evidence="4">
    <location>
        <begin position="30"/>
        <end position="113"/>
    </location>
</feature>
<keyword evidence="1 2" id="KW-0694">RNA-binding</keyword>
<dbReference type="OrthoDB" id="439808at2759"/>
<evidence type="ECO:0000256" key="3">
    <source>
        <dbReference type="SAM" id="MobiDB-lite"/>
    </source>
</evidence>
<organism evidence="5 6">
    <name type="scientific">Zea mays</name>
    <name type="common">Maize</name>
    <dbReference type="NCBI Taxonomy" id="4577"/>
    <lineage>
        <taxon>Eukaryota</taxon>
        <taxon>Viridiplantae</taxon>
        <taxon>Streptophyta</taxon>
        <taxon>Embryophyta</taxon>
        <taxon>Tracheophyta</taxon>
        <taxon>Spermatophyta</taxon>
        <taxon>Magnoliopsida</taxon>
        <taxon>Liliopsida</taxon>
        <taxon>Poales</taxon>
        <taxon>Poaceae</taxon>
        <taxon>PACMAD clade</taxon>
        <taxon>Panicoideae</taxon>
        <taxon>Andropogonodae</taxon>
        <taxon>Andropogoneae</taxon>
        <taxon>Tripsacinae</taxon>
        <taxon>Zea</taxon>
    </lineage>
</organism>
<dbReference type="InParanoid" id="A0A804PVX6"/>
<feature type="compositionally biased region" description="Low complexity" evidence="3">
    <location>
        <begin position="345"/>
        <end position="360"/>
    </location>
</feature>
<proteinExistence type="evidence at protein level"/>
<dbReference type="InterPro" id="IPR012677">
    <property type="entry name" value="Nucleotide-bd_a/b_plait_sf"/>
</dbReference>
<reference evidence="5" key="2">
    <citation type="submission" date="2019-07" db="EMBL/GenBank/DDBJ databases">
        <authorList>
            <person name="Seetharam A."/>
            <person name="Woodhouse M."/>
            <person name="Cannon E."/>
        </authorList>
    </citation>
    <scope>NUCLEOTIDE SEQUENCE [LARGE SCALE GENOMIC DNA]</scope>
    <source>
        <strain evidence="5">cv. B73</strain>
    </source>
</reference>
<dbReference type="Gene3D" id="3.30.70.330">
    <property type="match status" value="1"/>
</dbReference>
<dbReference type="SMART" id="SM00360">
    <property type="entry name" value="RRM"/>
    <property type="match status" value="1"/>
</dbReference>
<dbReference type="Pfam" id="PF00076">
    <property type="entry name" value="RRM_1"/>
    <property type="match status" value="1"/>
</dbReference>
<sequence>MAAAPAASSSTSGSPAAGGPRSRFGDTTLTKVFVGGLAWETPSEGLRQHFERYGDILEAVVITDRLTGRSKGYGFVSRRTGPPYFRLARARACTSLSLTEVAGRPSCVRAQVTFREPEAARRAVQDPNPTIAGRRANCNIASLGPPRPTQPGVAGRGGPYTVGPHHLQVPQFVPRAPASPLQMMVPQQQQQHGGAPAAAIYPSPQFGYCWYPPDFQYQQALASPQALQNYYAQLYGLTTSPSAAAAPYHHQYLGYMAPPPPTPRMILPPPPPLAAQQVTAVQPLVQHPPPPAQQVTVQPLLQHPPPQIHAPFFPAPSLPQHNFRLHPPPQAMAVLPPNTTGGSLPPADQAAAPAARATNASSTRPGA</sequence>
<dbReference type="Proteomes" id="UP000007305">
    <property type="component" value="Chromosome 6"/>
</dbReference>
<dbReference type="EnsemblPlants" id="Zm00001eb279420_T002">
    <property type="protein sequence ID" value="Zm00001eb279420_P002"/>
    <property type="gene ID" value="Zm00001eb279420"/>
</dbReference>
<dbReference type="PROSITE" id="PS50102">
    <property type="entry name" value="RRM"/>
    <property type="match status" value="1"/>
</dbReference>
<feature type="region of interest" description="Disordered" evidence="3">
    <location>
        <begin position="332"/>
        <end position="367"/>
    </location>
</feature>
<reference evidence="5" key="3">
    <citation type="submission" date="2021-05" db="UniProtKB">
        <authorList>
            <consortium name="EnsemblPlants"/>
        </authorList>
    </citation>
    <scope>IDENTIFICATION</scope>
    <source>
        <strain evidence="5">cv. B73</strain>
    </source>
</reference>
<feature type="compositionally biased region" description="Low complexity" evidence="3">
    <location>
        <begin position="1"/>
        <end position="20"/>
    </location>
</feature>
<name>A0A804PVX6_MAIZE</name>
<protein>
    <recommendedName>
        <fullName evidence="4">RRM domain-containing protein</fullName>
    </recommendedName>
</protein>